<evidence type="ECO:0000259" key="4">
    <source>
        <dbReference type="Pfam" id="PF13476"/>
    </source>
</evidence>
<evidence type="ECO:0000256" key="3">
    <source>
        <dbReference type="ARBA" id="ARBA00013368"/>
    </source>
</evidence>
<evidence type="ECO:0000313" key="5">
    <source>
        <dbReference type="EMBL" id="GAA1754578.1"/>
    </source>
</evidence>
<dbReference type="SUPFAM" id="SSF52540">
    <property type="entry name" value="P-loop containing nucleoside triphosphate hydrolases"/>
    <property type="match status" value="1"/>
</dbReference>
<dbReference type="PANTHER" id="PTHR32114:SF2">
    <property type="entry name" value="ABC TRANSPORTER ABCH.3"/>
    <property type="match status" value="1"/>
</dbReference>
<comment type="subunit">
    <text evidence="2">Heterodimer of SbcC and SbcD.</text>
</comment>
<dbReference type="Proteomes" id="UP001501475">
    <property type="component" value="Unassembled WGS sequence"/>
</dbReference>
<evidence type="ECO:0000256" key="2">
    <source>
        <dbReference type="ARBA" id="ARBA00011322"/>
    </source>
</evidence>
<evidence type="ECO:0000256" key="1">
    <source>
        <dbReference type="ARBA" id="ARBA00006930"/>
    </source>
</evidence>
<dbReference type="Pfam" id="PF13558">
    <property type="entry name" value="SbcC_Walker_B"/>
    <property type="match status" value="1"/>
</dbReference>
<dbReference type="InterPro" id="IPR027417">
    <property type="entry name" value="P-loop_NTPase"/>
</dbReference>
<dbReference type="Pfam" id="PF13476">
    <property type="entry name" value="AAA_23"/>
    <property type="match status" value="1"/>
</dbReference>
<comment type="similarity">
    <text evidence="1">Belongs to the SMC family. SbcC subfamily.</text>
</comment>
<dbReference type="InterPro" id="IPR038729">
    <property type="entry name" value="Rad50/SbcC_AAA"/>
</dbReference>
<dbReference type="EMBL" id="BAAAPN010000034">
    <property type="protein sequence ID" value="GAA1754578.1"/>
    <property type="molecule type" value="Genomic_DNA"/>
</dbReference>
<feature type="domain" description="Rad50/SbcC-type AAA" evidence="4">
    <location>
        <begin position="6"/>
        <end position="183"/>
    </location>
</feature>
<sequence>MRLHALTVDAFGPFVGPQHVDFDDLGSAGLFLVHGPTGAGKTSVLDAVCFALFSDVPGARASRGLRADLAAADRPTAVTLEFSSAGRRFRVARSPEYVRPSRRGTGMTKAPARVVLDERIDGAWAVRSTRIDEAADLIKDVVGMGLAQFQRVALLPQGQFADFLRAEPRDRHQLLTALFDVATYEDVETWLADVRRSHTEQVTALTLELGYRVRALADLCSGLPGADGDDSPAGDRSMLTATAVEQWATLGPELLARLEAAATQALGDAEQAASHAMQCQSRHDEAVEIARQVRRGADATAALAALVTRSEQIDRARNRLHQATLAGELRGELASLVTAEQARARAASQADSAAQALAQVLVRPVTTGEIARLAAEEPELGTQLDGIRTALADARTARRTRDEAVARLAEAQARNAHSTSRLAAAAERHTVRADEQARQRALADDLLPAQASHAQATRVHALVTDLIRCFGALDVIVPDLLTAREAHVQAREELVCQQERRLSDLAAELATRLTPDSPCPVCGSGVHPQPAPPATGWSPEDLAATEAAVDAAAARVGGLDRERHATEAIRDRLLTDLASELEAPPPAGIGPWQAMLIAQATTLRQLSTRAAVAADAAATLPALEAQGASDQQEAERLALAAARAEASLADAQGAADSAAVHLNVAIDQLGDAVADHARGCPCRPGGDGPAAATDRAVAVLRAHQRYAAALHEAHSAEGAATSTADALNTAAAAFALALASSGFGDRASLEAALLPAADCARLQTQITAHDQQVAINRATLDDPEVAAALARPQATNPEMTGAALTTAREAAMSTDRARHDTERIAHAARAAVNAVLEGAASVTDARGESARVAALADLAGGTSPDNTLRMRLSTFVLASRLERVVDLANERLRLMGDGRFQLEHDDSLAGRGARSGLGLRVRDAWSGTTRAPSSLSGGESFIASLALALGLADALRESVGGIELQTLFIDEGFGALDEASLDDVLGVLDALRDGGRAVGVVSHVPELRDRIPAQLTVTKSPQGSTLATTTTLAATA</sequence>
<keyword evidence="6" id="KW-1185">Reference proteome</keyword>
<reference evidence="5 6" key="1">
    <citation type="journal article" date="2019" name="Int. J. Syst. Evol. Microbiol.">
        <title>The Global Catalogue of Microorganisms (GCM) 10K type strain sequencing project: providing services to taxonomists for standard genome sequencing and annotation.</title>
        <authorList>
            <consortium name="The Broad Institute Genomics Platform"/>
            <consortium name="The Broad Institute Genome Sequencing Center for Infectious Disease"/>
            <person name="Wu L."/>
            <person name="Ma J."/>
        </authorList>
    </citation>
    <scope>NUCLEOTIDE SEQUENCE [LARGE SCALE GENOMIC DNA]</scope>
    <source>
        <strain evidence="5 6">JCM 15591</strain>
    </source>
</reference>
<proteinExistence type="inferred from homology"/>
<accession>A0ABN2KF11</accession>
<protein>
    <recommendedName>
        <fullName evidence="3">Nuclease SbcCD subunit C</fullName>
    </recommendedName>
</protein>
<comment type="caution">
    <text evidence="5">The sequence shown here is derived from an EMBL/GenBank/DDBJ whole genome shotgun (WGS) entry which is preliminary data.</text>
</comment>
<name>A0ABN2KF11_9MICO</name>
<gene>
    <name evidence="5" type="ORF">GCM10009810_12970</name>
</gene>
<evidence type="ECO:0000313" key="6">
    <source>
        <dbReference type="Proteomes" id="UP001501475"/>
    </source>
</evidence>
<dbReference type="PANTHER" id="PTHR32114">
    <property type="entry name" value="ABC TRANSPORTER ABCH.3"/>
    <property type="match status" value="1"/>
</dbReference>
<dbReference type="Gene3D" id="3.40.50.300">
    <property type="entry name" value="P-loop containing nucleotide triphosphate hydrolases"/>
    <property type="match status" value="2"/>
</dbReference>
<dbReference type="RefSeq" id="WP_344063791.1">
    <property type="nucleotide sequence ID" value="NZ_BAAAPN010000034.1"/>
</dbReference>
<organism evidence="5 6">
    <name type="scientific">Nostocoides vanveenii</name>
    <dbReference type="NCBI Taxonomy" id="330835"/>
    <lineage>
        <taxon>Bacteria</taxon>
        <taxon>Bacillati</taxon>
        <taxon>Actinomycetota</taxon>
        <taxon>Actinomycetes</taxon>
        <taxon>Micrococcales</taxon>
        <taxon>Intrasporangiaceae</taxon>
        <taxon>Nostocoides</taxon>
    </lineage>
</organism>